<evidence type="ECO:0000256" key="9">
    <source>
        <dbReference type="ARBA" id="ARBA00022909"/>
    </source>
</evidence>
<feature type="domain" description="7,8-dihydro-6-hydroxymethylpterin-pyrophosphokinase" evidence="14">
    <location>
        <begin position="8"/>
        <end position="138"/>
    </location>
</feature>
<comment type="similarity">
    <text evidence="2">Belongs to the HPPK family.</text>
</comment>
<dbReference type="GO" id="GO:0046654">
    <property type="term" value="P:tetrahydrofolate biosynthetic process"/>
    <property type="evidence" value="ECO:0007669"/>
    <property type="project" value="UniProtKB-UniPathway"/>
</dbReference>
<name>A0A7W6FXC5_9SPHN</name>
<evidence type="ECO:0000256" key="12">
    <source>
        <dbReference type="ARBA" id="ARBA00033413"/>
    </source>
</evidence>
<evidence type="ECO:0000256" key="8">
    <source>
        <dbReference type="ARBA" id="ARBA00022840"/>
    </source>
</evidence>
<dbReference type="GO" id="GO:0005524">
    <property type="term" value="F:ATP binding"/>
    <property type="evidence" value="ECO:0007669"/>
    <property type="project" value="UniProtKB-KW"/>
</dbReference>
<evidence type="ECO:0000313" key="16">
    <source>
        <dbReference type="Proteomes" id="UP000561459"/>
    </source>
</evidence>
<dbReference type="PANTHER" id="PTHR43071">
    <property type="entry name" value="2-AMINO-4-HYDROXY-6-HYDROXYMETHYLDIHYDROPTERIDINE PYROPHOSPHOKINASE"/>
    <property type="match status" value="1"/>
</dbReference>
<evidence type="ECO:0000259" key="14">
    <source>
        <dbReference type="Pfam" id="PF01288"/>
    </source>
</evidence>
<dbReference type="RefSeq" id="WP_183615883.1">
    <property type="nucleotide sequence ID" value="NZ_JACIDY010000001.1"/>
</dbReference>
<dbReference type="EC" id="2.7.6.3" evidence="3"/>
<feature type="compositionally biased region" description="Basic residues" evidence="13">
    <location>
        <begin position="159"/>
        <end position="168"/>
    </location>
</feature>
<comment type="caution">
    <text evidence="15">The sequence shown here is derived from an EMBL/GenBank/DDBJ whole genome shotgun (WGS) entry which is preliminary data.</text>
</comment>
<dbReference type="CDD" id="cd00483">
    <property type="entry name" value="HPPK"/>
    <property type="match status" value="1"/>
</dbReference>
<evidence type="ECO:0000256" key="7">
    <source>
        <dbReference type="ARBA" id="ARBA00022777"/>
    </source>
</evidence>
<keyword evidence="8" id="KW-0067">ATP-binding</keyword>
<keyword evidence="7 15" id="KW-0418">Kinase</keyword>
<dbReference type="Pfam" id="PF01288">
    <property type="entry name" value="HPPK"/>
    <property type="match status" value="1"/>
</dbReference>
<feature type="region of interest" description="Disordered" evidence="13">
    <location>
        <begin position="159"/>
        <end position="178"/>
    </location>
</feature>
<proteinExistence type="inferred from homology"/>
<evidence type="ECO:0000256" key="4">
    <source>
        <dbReference type="ARBA" id="ARBA00016218"/>
    </source>
</evidence>
<dbReference type="PANTHER" id="PTHR43071:SF1">
    <property type="entry name" value="2-AMINO-4-HYDROXY-6-HYDROXYMETHYLDIHYDROPTERIDINE PYROPHOSPHOKINASE"/>
    <property type="match status" value="1"/>
</dbReference>
<dbReference type="InterPro" id="IPR035907">
    <property type="entry name" value="Hppk_sf"/>
</dbReference>
<dbReference type="Gene3D" id="3.30.70.560">
    <property type="entry name" value="7,8-Dihydro-6-hydroxymethylpterin-pyrophosphokinase HPPK"/>
    <property type="match status" value="1"/>
</dbReference>
<evidence type="ECO:0000256" key="11">
    <source>
        <dbReference type="ARBA" id="ARBA00029766"/>
    </source>
</evidence>
<accession>A0A7W6FXC5</accession>
<protein>
    <recommendedName>
        <fullName evidence="4">2-amino-4-hydroxy-6-hydroxymethyldihydropteridine pyrophosphokinase</fullName>
        <ecNumber evidence="3">2.7.6.3</ecNumber>
    </recommendedName>
    <alternativeName>
        <fullName evidence="11">6-hydroxymethyl-7,8-dihydropterin pyrophosphokinase</fullName>
    </alternativeName>
    <alternativeName>
        <fullName evidence="12">7,8-dihydro-6-hydroxymethylpterin-pyrophosphokinase</fullName>
    </alternativeName>
</protein>
<dbReference type="GO" id="GO:0016301">
    <property type="term" value="F:kinase activity"/>
    <property type="evidence" value="ECO:0007669"/>
    <property type="project" value="UniProtKB-KW"/>
</dbReference>
<dbReference type="AlphaFoldDB" id="A0A7W6FXC5"/>
<dbReference type="GO" id="GO:0003848">
    <property type="term" value="F:2-amino-4-hydroxy-6-hydroxymethyldihydropteridine diphosphokinase activity"/>
    <property type="evidence" value="ECO:0007669"/>
    <property type="project" value="UniProtKB-EC"/>
</dbReference>
<keyword evidence="16" id="KW-1185">Reference proteome</keyword>
<evidence type="ECO:0000256" key="3">
    <source>
        <dbReference type="ARBA" id="ARBA00013253"/>
    </source>
</evidence>
<dbReference type="EMBL" id="JACIDY010000001">
    <property type="protein sequence ID" value="MBB3939108.1"/>
    <property type="molecule type" value="Genomic_DNA"/>
</dbReference>
<dbReference type="UniPathway" id="UPA00077">
    <property type="reaction ID" value="UER00155"/>
</dbReference>
<evidence type="ECO:0000256" key="5">
    <source>
        <dbReference type="ARBA" id="ARBA00022679"/>
    </source>
</evidence>
<dbReference type="InterPro" id="IPR000550">
    <property type="entry name" value="Hppk"/>
</dbReference>
<dbReference type="SUPFAM" id="SSF55083">
    <property type="entry name" value="6-hydroxymethyl-7,8-dihydropterin pyrophosphokinase, HPPK"/>
    <property type="match status" value="1"/>
</dbReference>
<evidence type="ECO:0000256" key="1">
    <source>
        <dbReference type="ARBA" id="ARBA00005051"/>
    </source>
</evidence>
<evidence type="ECO:0000256" key="6">
    <source>
        <dbReference type="ARBA" id="ARBA00022741"/>
    </source>
</evidence>
<gene>
    <name evidence="15" type="ORF">GGR39_000737</name>
</gene>
<evidence type="ECO:0000256" key="13">
    <source>
        <dbReference type="SAM" id="MobiDB-lite"/>
    </source>
</evidence>
<comment type="pathway">
    <text evidence="1">Cofactor biosynthesis; tetrahydrofolate biosynthesis; 2-amino-4-hydroxy-6-hydroxymethyl-7,8-dihydropteridine diphosphate from 7,8-dihydroneopterin triphosphate: step 4/4.</text>
</comment>
<keyword evidence="5 15" id="KW-0808">Transferase</keyword>
<organism evidence="15 16">
    <name type="scientific">Novosphingobium fluoreni</name>
    <dbReference type="NCBI Taxonomy" id="1391222"/>
    <lineage>
        <taxon>Bacteria</taxon>
        <taxon>Pseudomonadati</taxon>
        <taxon>Pseudomonadota</taxon>
        <taxon>Alphaproteobacteria</taxon>
        <taxon>Sphingomonadales</taxon>
        <taxon>Sphingomonadaceae</taxon>
        <taxon>Novosphingobium</taxon>
    </lineage>
</organism>
<dbReference type="GO" id="GO:0046656">
    <property type="term" value="P:folic acid biosynthetic process"/>
    <property type="evidence" value="ECO:0007669"/>
    <property type="project" value="UniProtKB-KW"/>
</dbReference>
<reference evidence="15 16" key="1">
    <citation type="submission" date="2020-08" db="EMBL/GenBank/DDBJ databases">
        <title>Genomic Encyclopedia of Type Strains, Phase IV (KMG-IV): sequencing the most valuable type-strain genomes for metagenomic binning, comparative biology and taxonomic classification.</title>
        <authorList>
            <person name="Goeker M."/>
        </authorList>
    </citation>
    <scope>NUCLEOTIDE SEQUENCE [LARGE SCALE GENOMIC DNA]</scope>
    <source>
        <strain evidence="15 16">DSM 27568</strain>
    </source>
</reference>
<sequence length="178" mass="20074">MARHRYLIALGSNMRHPRHGAPEAVLRAAFKALDRKRLTLEAASRIIASAPHGPSRRRYANAVAIVHTRLRPPRLLRRLQRLEARFGRRPGGMAWGARVLDLDIVLWSGGAFAQEDLVIPHPLFRTRDFVLRPAVQIAGKWRDPLSGLTLNHLNARLTRPRPALRAHPSRTQPRHGGP</sequence>
<evidence type="ECO:0000256" key="10">
    <source>
        <dbReference type="ARBA" id="ARBA00029409"/>
    </source>
</evidence>
<comment type="function">
    <text evidence="10">Catalyzes the transfer of pyrophosphate from adenosine triphosphate (ATP) to 6-hydroxymethyl-7,8-dihydropterin, an enzymatic step in folate biosynthesis pathway.</text>
</comment>
<dbReference type="Proteomes" id="UP000561459">
    <property type="component" value="Unassembled WGS sequence"/>
</dbReference>
<dbReference type="NCBIfam" id="TIGR01498">
    <property type="entry name" value="folK"/>
    <property type="match status" value="1"/>
</dbReference>
<keyword evidence="6" id="KW-0547">Nucleotide-binding</keyword>
<keyword evidence="9" id="KW-0289">Folate biosynthesis</keyword>
<evidence type="ECO:0000256" key="2">
    <source>
        <dbReference type="ARBA" id="ARBA00005810"/>
    </source>
</evidence>
<evidence type="ECO:0000313" key="15">
    <source>
        <dbReference type="EMBL" id="MBB3939108.1"/>
    </source>
</evidence>